<dbReference type="SUPFAM" id="SSF53335">
    <property type="entry name" value="S-adenosyl-L-methionine-dependent methyltransferases"/>
    <property type="match status" value="1"/>
</dbReference>
<dbReference type="InterPro" id="IPR041698">
    <property type="entry name" value="Methyltransf_25"/>
</dbReference>
<organism evidence="2 3">
    <name type="scientific">Sphingobium rhizovicinum</name>
    <dbReference type="NCBI Taxonomy" id="432308"/>
    <lineage>
        <taxon>Bacteria</taxon>
        <taxon>Pseudomonadati</taxon>
        <taxon>Pseudomonadota</taxon>
        <taxon>Alphaproteobacteria</taxon>
        <taxon>Sphingomonadales</taxon>
        <taxon>Sphingomonadaceae</taxon>
        <taxon>Sphingobium</taxon>
    </lineage>
</organism>
<evidence type="ECO:0000313" key="2">
    <source>
        <dbReference type="EMBL" id="MFC3443691.1"/>
    </source>
</evidence>
<dbReference type="Gene3D" id="3.40.50.150">
    <property type="entry name" value="Vaccinia Virus protein VP39"/>
    <property type="match status" value="1"/>
</dbReference>
<dbReference type="PANTHER" id="PTHR42912">
    <property type="entry name" value="METHYLTRANSFERASE"/>
    <property type="match status" value="1"/>
</dbReference>
<sequence length="249" mass="27612">MVKAPVKTTEIHRQPGGYWRERRPDDIEAGLVYTGTVEMYRAAKGMSAGKSATKDTLGQFVAQVAARRAPDLVPTAILDMGCGTAEQTHAYKRLWPDADVHGLDCARPFVRYAHGAAESAGLAIHFHELDAAETDFPDASFDFITSIIMFHETSAAQVPRILKECWRLLKPGGLVLHLDVPYHAHRIPLAKQVTNDWQVRHNGEPFWTGFVDLDMQAELEKAGFDPQTAFADYEAVGPAAYFFFGGRKP</sequence>
<proteinExistence type="predicted"/>
<dbReference type="RefSeq" id="WP_380798541.1">
    <property type="nucleotide sequence ID" value="NZ_JBHRVU010000005.1"/>
</dbReference>
<dbReference type="GO" id="GO:0008168">
    <property type="term" value="F:methyltransferase activity"/>
    <property type="evidence" value="ECO:0007669"/>
    <property type="project" value="UniProtKB-KW"/>
</dbReference>
<dbReference type="Pfam" id="PF13649">
    <property type="entry name" value="Methyltransf_25"/>
    <property type="match status" value="1"/>
</dbReference>
<gene>
    <name evidence="2" type="ORF">ACFOKF_21260</name>
</gene>
<dbReference type="InterPro" id="IPR050508">
    <property type="entry name" value="Methyltransf_Superfamily"/>
</dbReference>
<evidence type="ECO:0000313" key="3">
    <source>
        <dbReference type="Proteomes" id="UP001595681"/>
    </source>
</evidence>
<evidence type="ECO:0000259" key="1">
    <source>
        <dbReference type="Pfam" id="PF13649"/>
    </source>
</evidence>
<dbReference type="EC" id="2.1.-.-" evidence="2"/>
<keyword evidence="2" id="KW-0489">Methyltransferase</keyword>
<feature type="domain" description="Methyltransferase" evidence="1">
    <location>
        <begin position="77"/>
        <end position="173"/>
    </location>
</feature>
<accession>A0ABV7NJM0</accession>
<protein>
    <submittedName>
        <fullName evidence="2">Class I SAM-dependent methyltransferase</fullName>
        <ecNumber evidence="2">2.1.-.-</ecNumber>
    </submittedName>
</protein>
<dbReference type="CDD" id="cd02440">
    <property type="entry name" value="AdoMet_MTases"/>
    <property type="match status" value="1"/>
</dbReference>
<keyword evidence="3" id="KW-1185">Reference proteome</keyword>
<dbReference type="PANTHER" id="PTHR42912:SF93">
    <property type="entry name" value="N6-ADENOSINE-METHYLTRANSFERASE TMT1A"/>
    <property type="match status" value="1"/>
</dbReference>
<dbReference type="GO" id="GO:0032259">
    <property type="term" value="P:methylation"/>
    <property type="evidence" value="ECO:0007669"/>
    <property type="project" value="UniProtKB-KW"/>
</dbReference>
<dbReference type="EMBL" id="JBHRVU010000005">
    <property type="protein sequence ID" value="MFC3443691.1"/>
    <property type="molecule type" value="Genomic_DNA"/>
</dbReference>
<dbReference type="InterPro" id="IPR029063">
    <property type="entry name" value="SAM-dependent_MTases_sf"/>
</dbReference>
<comment type="caution">
    <text evidence="2">The sequence shown here is derived from an EMBL/GenBank/DDBJ whole genome shotgun (WGS) entry which is preliminary data.</text>
</comment>
<name>A0ABV7NJM0_9SPHN</name>
<reference evidence="3" key="1">
    <citation type="journal article" date="2019" name="Int. J. Syst. Evol. Microbiol.">
        <title>The Global Catalogue of Microorganisms (GCM) 10K type strain sequencing project: providing services to taxonomists for standard genome sequencing and annotation.</title>
        <authorList>
            <consortium name="The Broad Institute Genomics Platform"/>
            <consortium name="The Broad Institute Genome Sequencing Center for Infectious Disease"/>
            <person name="Wu L."/>
            <person name="Ma J."/>
        </authorList>
    </citation>
    <scope>NUCLEOTIDE SEQUENCE [LARGE SCALE GENOMIC DNA]</scope>
    <source>
        <strain evidence="3">CCM 7491</strain>
    </source>
</reference>
<keyword evidence="2" id="KW-0808">Transferase</keyword>
<dbReference type="Proteomes" id="UP001595681">
    <property type="component" value="Unassembled WGS sequence"/>
</dbReference>